<evidence type="ECO:0000256" key="3">
    <source>
        <dbReference type="ARBA" id="ARBA00012438"/>
    </source>
</evidence>
<dbReference type="PANTHER" id="PTHR43711">
    <property type="entry name" value="TWO-COMPONENT HISTIDINE KINASE"/>
    <property type="match status" value="1"/>
</dbReference>
<dbReference type="EMBL" id="CP092109">
    <property type="protein sequence ID" value="UWZ81222.1"/>
    <property type="molecule type" value="Genomic_DNA"/>
</dbReference>
<protein>
    <recommendedName>
        <fullName evidence="3">histidine kinase</fullName>
        <ecNumber evidence="3">2.7.13.3</ecNumber>
    </recommendedName>
</protein>
<dbReference type="Gene3D" id="3.30.450.20">
    <property type="entry name" value="PAS domain"/>
    <property type="match status" value="2"/>
</dbReference>
<keyword evidence="4" id="KW-1003">Cell membrane</keyword>
<keyword evidence="8" id="KW-0547">Nucleotide-binding</keyword>
<evidence type="ECO:0000256" key="5">
    <source>
        <dbReference type="ARBA" id="ARBA00022553"/>
    </source>
</evidence>
<dbReference type="SMART" id="SM00091">
    <property type="entry name" value="PAS"/>
    <property type="match status" value="1"/>
</dbReference>
<proteinExistence type="predicted"/>
<dbReference type="Pfam" id="PF02518">
    <property type="entry name" value="HATPase_c"/>
    <property type="match status" value="1"/>
</dbReference>
<dbReference type="InterPro" id="IPR036097">
    <property type="entry name" value="HisK_dim/P_sf"/>
</dbReference>
<evidence type="ECO:0000256" key="8">
    <source>
        <dbReference type="ARBA" id="ARBA00022741"/>
    </source>
</evidence>
<dbReference type="PROSITE" id="PS50112">
    <property type="entry name" value="PAS"/>
    <property type="match status" value="1"/>
</dbReference>
<feature type="domain" description="Histidine kinase" evidence="14">
    <location>
        <begin position="523"/>
        <end position="739"/>
    </location>
</feature>
<sequence length="745" mass="82550">MRIGVRITGLAILPILLTALVAASVALYQKQALQKFFALEIERHARSEAQKIAQDVYLMCRAAQEATQITINNNLRVAEFVLEQAGGATFSAPRVTWEAVDQYTHQHMPVDLPRMLVGDQWLGQVDSFEQGAPIVDQVRDLVGGTATIFQRMNPQGDMLRVATNVADAQGRRAIGTYLPARFPDGGADPVVAALLKGETFHGRAFVVNAWYVTAYQPIRNTAGTEVVGALYVGVKQESLESLRRGIMDIIVGKTGYVYVLGGTGEQRGTYIISQDGRRDGENLWDEVDAEGHPFIREIVEKALSLPKPSRSPRIPVEFVRYPWRNPGEAKARHKVVAIAYFDPWDWVIGAGYYETDLRDSQFRLQAAMNQMGYWTGLTAVLMMLLAVPAGYFVAGGIRNRIDSILTSVEEVLIVTDPHGRIVLLSKPAEELLGASLHELIHRPLEHVISHPQLRNCMVKALEQAHGGTRFDVEVQDGGATRIMEGRTSLIQTRVGTAVGMIFILHDVTGERAMDRMKSEFICTAAHELSTPLSSIIGYSELLLNEKDLPAQTGQEALAYINKKSWALSRIVNDLLDLSRIELGREIPIEKEPCDLNELLREIEIFGRNLTQKHRFVLELPDQPLRVTVDRGKMEQALENIVSNAIKYSPEGGSITIRALGETDGALIEIRDQGIGMTSEQTLRVFERFYRADTSTTAVEGTGLGMSIVKHVVEGHGGKVWVKSRRGEGTQVYVKLPWNREDGGKG</sequence>
<dbReference type="InterPro" id="IPR035965">
    <property type="entry name" value="PAS-like_dom_sf"/>
</dbReference>
<dbReference type="InterPro" id="IPR029151">
    <property type="entry name" value="Sensor-like_sf"/>
</dbReference>
<dbReference type="Pfam" id="PF00989">
    <property type="entry name" value="PAS"/>
    <property type="match status" value="1"/>
</dbReference>
<dbReference type="CDD" id="cd00082">
    <property type="entry name" value="HisKA"/>
    <property type="match status" value="1"/>
</dbReference>
<gene>
    <name evidence="16" type="ORF">L9S41_07490</name>
</gene>
<keyword evidence="12" id="KW-0902">Two-component regulatory system</keyword>
<keyword evidence="10" id="KW-0067">ATP-binding</keyword>
<organism evidence="16 17">
    <name type="scientific">Geoalkalibacter halelectricus</name>
    <dbReference type="NCBI Taxonomy" id="2847045"/>
    <lineage>
        <taxon>Bacteria</taxon>
        <taxon>Pseudomonadati</taxon>
        <taxon>Thermodesulfobacteriota</taxon>
        <taxon>Desulfuromonadia</taxon>
        <taxon>Desulfuromonadales</taxon>
        <taxon>Geoalkalibacteraceae</taxon>
        <taxon>Geoalkalibacter</taxon>
    </lineage>
</organism>
<dbReference type="RefSeq" id="WP_260749595.1">
    <property type="nucleotide sequence ID" value="NZ_CP092109.1"/>
</dbReference>
<dbReference type="Pfam" id="PF17201">
    <property type="entry name" value="Cache_3-Cache_2"/>
    <property type="match status" value="1"/>
</dbReference>
<evidence type="ECO:0000256" key="12">
    <source>
        <dbReference type="ARBA" id="ARBA00023012"/>
    </source>
</evidence>
<dbReference type="Gene3D" id="1.10.287.130">
    <property type="match status" value="1"/>
</dbReference>
<evidence type="ECO:0000256" key="13">
    <source>
        <dbReference type="SAM" id="Phobius"/>
    </source>
</evidence>
<dbReference type="Gene3D" id="3.30.565.10">
    <property type="entry name" value="Histidine kinase-like ATPase, C-terminal domain"/>
    <property type="match status" value="1"/>
</dbReference>
<comment type="subcellular location">
    <subcellularLocation>
        <location evidence="2">Cell membrane</location>
        <topology evidence="2">Multi-pass membrane protein</topology>
    </subcellularLocation>
</comment>
<keyword evidence="5" id="KW-0597">Phosphoprotein</keyword>
<name>A0ABY5ZPZ6_9BACT</name>
<dbReference type="SUPFAM" id="SSF103190">
    <property type="entry name" value="Sensory domain-like"/>
    <property type="match status" value="1"/>
</dbReference>
<evidence type="ECO:0000256" key="9">
    <source>
        <dbReference type="ARBA" id="ARBA00022777"/>
    </source>
</evidence>
<dbReference type="InterPro" id="IPR050736">
    <property type="entry name" value="Sensor_HK_Regulatory"/>
</dbReference>
<keyword evidence="17" id="KW-1185">Reference proteome</keyword>
<dbReference type="PANTHER" id="PTHR43711:SF31">
    <property type="entry name" value="HISTIDINE KINASE"/>
    <property type="match status" value="1"/>
</dbReference>
<reference evidence="16" key="1">
    <citation type="journal article" date="2022" name="Environ. Microbiol.">
        <title>Geoalkalibacter halelectricus SAP #1 sp. nov. possessing extracellular electron transfer and mineral#reducing capabilities from a haloalkaline environment.</title>
        <authorList>
            <person name="Yadav S."/>
            <person name="Singh R."/>
            <person name="Sundharam S.S."/>
            <person name="Chaudhary S."/>
            <person name="Krishnamurthi S."/>
            <person name="Patil S.A."/>
        </authorList>
    </citation>
    <scope>NUCLEOTIDE SEQUENCE</scope>
    <source>
        <strain evidence="16">SAP-1</strain>
    </source>
</reference>
<dbReference type="InterPro" id="IPR004358">
    <property type="entry name" value="Sig_transdc_His_kin-like_C"/>
</dbReference>
<evidence type="ECO:0000259" key="15">
    <source>
        <dbReference type="PROSITE" id="PS50112"/>
    </source>
</evidence>
<dbReference type="SUPFAM" id="SSF55785">
    <property type="entry name" value="PYP-like sensor domain (PAS domain)"/>
    <property type="match status" value="1"/>
</dbReference>
<evidence type="ECO:0000256" key="7">
    <source>
        <dbReference type="ARBA" id="ARBA00022692"/>
    </source>
</evidence>
<dbReference type="PROSITE" id="PS50109">
    <property type="entry name" value="HIS_KIN"/>
    <property type="match status" value="1"/>
</dbReference>
<evidence type="ECO:0000313" key="17">
    <source>
        <dbReference type="Proteomes" id="UP001060414"/>
    </source>
</evidence>
<dbReference type="EC" id="2.7.13.3" evidence="3"/>
<accession>A0ABY5ZPZ6</accession>
<dbReference type="InterPro" id="IPR033462">
    <property type="entry name" value="Cache_3-Cache_2"/>
</dbReference>
<evidence type="ECO:0000256" key="11">
    <source>
        <dbReference type="ARBA" id="ARBA00022989"/>
    </source>
</evidence>
<dbReference type="InterPro" id="IPR000014">
    <property type="entry name" value="PAS"/>
</dbReference>
<evidence type="ECO:0000313" key="16">
    <source>
        <dbReference type="EMBL" id="UWZ81222.1"/>
    </source>
</evidence>
<keyword evidence="7 13" id="KW-0812">Transmembrane</keyword>
<evidence type="ECO:0000256" key="6">
    <source>
        <dbReference type="ARBA" id="ARBA00022679"/>
    </source>
</evidence>
<dbReference type="Pfam" id="PF00512">
    <property type="entry name" value="HisKA"/>
    <property type="match status" value="1"/>
</dbReference>
<evidence type="ECO:0000256" key="1">
    <source>
        <dbReference type="ARBA" id="ARBA00000085"/>
    </source>
</evidence>
<feature type="domain" description="PAS" evidence="15">
    <location>
        <begin position="397"/>
        <end position="468"/>
    </location>
</feature>
<dbReference type="CDD" id="cd00075">
    <property type="entry name" value="HATPase"/>
    <property type="match status" value="1"/>
</dbReference>
<comment type="catalytic activity">
    <reaction evidence="1">
        <text>ATP + protein L-histidine = ADP + protein N-phospho-L-histidine.</text>
        <dbReference type="EC" id="2.7.13.3"/>
    </reaction>
</comment>
<dbReference type="InterPro" id="IPR003594">
    <property type="entry name" value="HATPase_dom"/>
</dbReference>
<keyword evidence="9" id="KW-0418">Kinase</keyword>
<evidence type="ECO:0000256" key="10">
    <source>
        <dbReference type="ARBA" id="ARBA00022840"/>
    </source>
</evidence>
<evidence type="ECO:0000259" key="14">
    <source>
        <dbReference type="PROSITE" id="PS50109"/>
    </source>
</evidence>
<dbReference type="InterPro" id="IPR013767">
    <property type="entry name" value="PAS_fold"/>
</dbReference>
<keyword evidence="11 13" id="KW-1133">Transmembrane helix</keyword>
<dbReference type="CDD" id="cd00130">
    <property type="entry name" value="PAS"/>
    <property type="match status" value="1"/>
</dbReference>
<dbReference type="PRINTS" id="PR00344">
    <property type="entry name" value="BCTRLSENSOR"/>
</dbReference>
<keyword evidence="6" id="KW-0808">Transferase</keyword>
<dbReference type="SMART" id="SM00388">
    <property type="entry name" value="HisKA"/>
    <property type="match status" value="1"/>
</dbReference>
<dbReference type="InterPro" id="IPR005467">
    <property type="entry name" value="His_kinase_dom"/>
</dbReference>
<keyword evidence="13" id="KW-0472">Membrane</keyword>
<dbReference type="SMART" id="SM00387">
    <property type="entry name" value="HATPase_c"/>
    <property type="match status" value="1"/>
</dbReference>
<dbReference type="Proteomes" id="UP001060414">
    <property type="component" value="Chromosome"/>
</dbReference>
<dbReference type="InterPro" id="IPR036890">
    <property type="entry name" value="HATPase_C_sf"/>
</dbReference>
<dbReference type="SUPFAM" id="SSF55874">
    <property type="entry name" value="ATPase domain of HSP90 chaperone/DNA topoisomerase II/histidine kinase"/>
    <property type="match status" value="1"/>
</dbReference>
<feature type="transmembrane region" description="Helical" evidence="13">
    <location>
        <begin position="371"/>
        <end position="394"/>
    </location>
</feature>
<dbReference type="SUPFAM" id="SSF47384">
    <property type="entry name" value="Homodimeric domain of signal transducing histidine kinase"/>
    <property type="match status" value="1"/>
</dbReference>
<dbReference type="NCBIfam" id="TIGR00229">
    <property type="entry name" value="sensory_box"/>
    <property type="match status" value="1"/>
</dbReference>
<evidence type="ECO:0000256" key="4">
    <source>
        <dbReference type="ARBA" id="ARBA00022475"/>
    </source>
</evidence>
<evidence type="ECO:0000256" key="2">
    <source>
        <dbReference type="ARBA" id="ARBA00004651"/>
    </source>
</evidence>
<dbReference type="InterPro" id="IPR003661">
    <property type="entry name" value="HisK_dim/P_dom"/>
</dbReference>